<dbReference type="Proteomes" id="UP000463975">
    <property type="component" value="Chromosome"/>
</dbReference>
<proteinExistence type="predicted"/>
<name>A0A6P1NDR0_9PROT</name>
<feature type="repeat" description="TPR" evidence="1">
    <location>
        <begin position="172"/>
        <end position="205"/>
    </location>
</feature>
<protein>
    <submittedName>
        <fullName evidence="2">Peptide transporter</fullName>
    </submittedName>
</protein>
<dbReference type="SUPFAM" id="SSF48452">
    <property type="entry name" value="TPR-like"/>
    <property type="match status" value="1"/>
</dbReference>
<keyword evidence="1" id="KW-0802">TPR repeat</keyword>
<dbReference type="Gene3D" id="1.25.40.10">
    <property type="entry name" value="Tetratricopeptide repeat domain"/>
    <property type="match status" value="1"/>
</dbReference>
<evidence type="ECO:0000313" key="3">
    <source>
        <dbReference type="Proteomes" id="UP000463975"/>
    </source>
</evidence>
<dbReference type="Gene3D" id="3.40.50.2000">
    <property type="entry name" value="Glycogen Phosphorylase B"/>
    <property type="match status" value="1"/>
</dbReference>
<dbReference type="InterPro" id="IPR019734">
    <property type="entry name" value="TPR_rpt"/>
</dbReference>
<evidence type="ECO:0000256" key="1">
    <source>
        <dbReference type="PROSITE-ProRule" id="PRU00339"/>
    </source>
</evidence>
<dbReference type="EMBL" id="CP047652">
    <property type="protein sequence ID" value="QHI95619.1"/>
    <property type="molecule type" value="Genomic_DNA"/>
</dbReference>
<dbReference type="SUPFAM" id="SSF53756">
    <property type="entry name" value="UDP-Glycosyltransferase/glycogen phosphorylase"/>
    <property type="match status" value="1"/>
</dbReference>
<organism evidence="2 3">
    <name type="scientific">Aristophania vespae</name>
    <dbReference type="NCBI Taxonomy" id="2697033"/>
    <lineage>
        <taxon>Bacteria</taxon>
        <taxon>Pseudomonadati</taxon>
        <taxon>Pseudomonadota</taxon>
        <taxon>Alphaproteobacteria</taxon>
        <taxon>Acetobacterales</taxon>
        <taxon>Acetobacteraceae</taxon>
        <taxon>Aristophania</taxon>
    </lineage>
</organism>
<accession>A0A6P1NDR0</accession>
<dbReference type="RefSeq" id="WP_160618695.1">
    <property type="nucleotide sequence ID" value="NZ_CP047652.1"/>
</dbReference>
<sequence>MDSHFSNNNVLTAQISSLLHDGQKERASILIERIPQEEIRSYWEACLFFYENSYHKAAQHFRAASQSGFSSPLKHLQQQLQNNNEEEDFLKLLEHIEASDDISPHLIELKAMSLIQLHHLEEAETLIRRSLKTGKSSYLFQSVLVRILCEEGAFGEAIYLLNKMRQELPLNWEILNNLACIYNNIGKMEVALTLYGHAIPLAPQEAQLRLNHSIALLKSGRFSQGWQEHEWRLKLPFHSNLPRKKILPTLLPGQSLAHKKVLVTQEEGLGDGLMYARYLPLLAQTGAIIHVWGSDQLASLIERIEGVSVSQVGGTCPPYDYHCPFISLPRALSLYPSMPFNISTPYLTLSSKKKNYWQKKLHSVPKHKLRVGLVWAGGIHKDDRASRLLDYHRSIDLKTLKPLFGDPLIQFFSLQKGERACQQAEFSDHIIDYMSECETMEDTAAFIEALDIVITVDTSIVHLAGALGKETFLMDRFCNCWRWGFNQSQTPWYPSVKIYRQPYFNDWPSVVNLISAVLTKKALDKALS</sequence>
<evidence type="ECO:0000313" key="2">
    <source>
        <dbReference type="EMBL" id="QHI95619.1"/>
    </source>
</evidence>
<dbReference type="AlphaFoldDB" id="A0A6P1NDR0"/>
<dbReference type="PROSITE" id="PS50005">
    <property type="entry name" value="TPR"/>
    <property type="match status" value="1"/>
</dbReference>
<dbReference type="KEGG" id="bomb:GT348_04460"/>
<gene>
    <name evidence="2" type="ORF">GT348_04460</name>
</gene>
<reference evidence="2 3" key="1">
    <citation type="submission" date="2020-01" db="EMBL/GenBank/DDBJ databases">
        <title>Genome sequencing of strain KACC 21507.</title>
        <authorList>
            <person name="Heo J."/>
            <person name="Kim S.-J."/>
            <person name="Kim J.-S."/>
            <person name="Hong S.-B."/>
            <person name="Kwon S.-W."/>
        </authorList>
    </citation>
    <scope>NUCLEOTIDE SEQUENCE [LARGE SCALE GENOMIC DNA]</scope>
    <source>
        <strain evidence="2 3">KACC 21507</strain>
    </source>
</reference>
<dbReference type="InterPro" id="IPR011990">
    <property type="entry name" value="TPR-like_helical_dom_sf"/>
</dbReference>
<keyword evidence="3" id="KW-1185">Reference proteome</keyword>